<dbReference type="HAMAP" id="MF_00528">
    <property type="entry name" value="Maf"/>
    <property type="match status" value="1"/>
</dbReference>
<keyword evidence="4 5" id="KW-0546">Nucleotide metabolism</keyword>
<organism evidence="6 7">
    <name type="scientific">Bradyrhizobium pachyrhizi</name>
    <dbReference type="NCBI Taxonomy" id="280333"/>
    <lineage>
        <taxon>Bacteria</taxon>
        <taxon>Pseudomonadati</taxon>
        <taxon>Pseudomonadota</taxon>
        <taxon>Alphaproteobacteria</taxon>
        <taxon>Hyphomicrobiales</taxon>
        <taxon>Nitrobacteraceae</taxon>
        <taxon>Bradyrhizobium</taxon>
    </lineage>
</organism>
<comment type="caution">
    <text evidence="5">Lacks conserved residue(s) required for the propagation of feature annotation.</text>
</comment>
<dbReference type="AlphaFoldDB" id="A0A844SPL9"/>
<evidence type="ECO:0000256" key="2">
    <source>
        <dbReference type="ARBA" id="ARBA00022490"/>
    </source>
</evidence>
<dbReference type="InterPro" id="IPR029001">
    <property type="entry name" value="ITPase-like_fam"/>
</dbReference>
<dbReference type="SUPFAM" id="SSF52972">
    <property type="entry name" value="ITPase-like"/>
    <property type="match status" value="1"/>
</dbReference>
<dbReference type="EMBL" id="WQNF01000004">
    <property type="protein sequence ID" value="MVT64931.1"/>
    <property type="molecule type" value="Genomic_DNA"/>
</dbReference>
<gene>
    <name evidence="6" type="ORF">GPL21_07405</name>
</gene>
<evidence type="ECO:0000256" key="5">
    <source>
        <dbReference type="HAMAP-Rule" id="MF_00528"/>
    </source>
</evidence>
<dbReference type="RefSeq" id="WP_157342212.1">
    <property type="nucleotide sequence ID" value="NZ_WQNF01000004.1"/>
</dbReference>
<dbReference type="Pfam" id="PF02545">
    <property type="entry name" value="Maf"/>
    <property type="match status" value="1"/>
</dbReference>
<dbReference type="EC" id="3.6.1.9" evidence="5"/>
<comment type="catalytic activity">
    <reaction evidence="5">
        <text>a ribonucleoside 5'-triphosphate + H2O = a ribonucleoside 5'-phosphate + diphosphate + H(+)</text>
        <dbReference type="Rhea" id="RHEA:23996"/>
        <dbReference type="ChEBI" id="CHEBI:15377"/>
        <dbReference type="ChEBI" id="CHEBI:15378"/>
        <dbReference type="ChEBI" id="CHEBI:33019"/>
        <dbReference type="ChEBI" id="CHEBI:58043"/>
        <dbReference type="ChEBI" id="CHEBI:61557"/>
        <dbReference type="EC" id="3.6.1.9"/>
    </reaction>
</comment>
<dbReference type="PIRSF" id="PIRSF006305">
    <property type="entry name" value="Maf"/>
    <property type="match status" value="1"/>
</dbReference>
<dbReference type="PANTHER" id="PTHR43213">
    <property type="entry name" value="BIFUNCTIONAL DTTP/UTP PYROPHOSPHATASE/METHYLTRANSFERASE PROTEIN-RELATED"/>
    <property type="match status" value="1"/>
</dbReference>
<comment type="caution">
    <text evidence="6">The sequence shown here is derived from an EMBL/GenBank/DDBJ whole genome shotgun (WGS) entry which is preliminary data.</text>
</comment>
<dbReference type="InterPro" id="IPR003697">
    <property type="entry name" value="Maf-like"/>
</dbReference>
<comment type="cofactor">
    <cofactor evidence="1 5">
        <name>a divalent metal cation</name>
        <dbReference type="ChEBI" id="CHEBI:60240"/>
    </cofactor>
</comment>
<comment type="subcellular location">
    <subcellularLocation>
        <location evidence="5">Cytoplasm</location>
    </subcellularLocation>
</comment>
<dbReference type="GO" id="GO:0047429">
    <property type="term" value="F:nucleoside triphosphate diphosphatase activity"/>
    <property type="evidence" value="ECO:0007669"/>
    <property type="project" value="UniProtKB-EC"/>
</dbReference>
<evidence type="ECO:0000256" key="1">
    <source>
        <dbReference type="ARBA" id="ARBA00001968"/>
    </source>
</evidence>
<name>A0A844SPL9_9BRAD</name>
<dbReference type="Gene3D" id="3.90.950.10">
    <property type="match status" value="1"/>
</dbReference>
<proteinExistence type="inferred from homology"/>
<evidence type="ECO:0000313" key="6">
    <source>
        <dbReference type="EMBL" id="MVT64931.1"/>
    </source>
</evidence>
<dbReference type="GO" id="GO:0009117">
    <property type="term" value="P:nucleotide metabolic process"/>
    <property type="evidence" value="ECO:0007669"/>
    <property type="project" value="UniProtKB-KW"/>
</dbReference>
<dbReference type="PANTHER" id="PTHR43213:SF5">
    <property type="entry name" value="BIFUNCTIONAL DTTP_UTP PYROPHOSPHATASE_METHYLTRANSFERASE PROTEIN-RELATED"/>
    <property type="match status" value="1"/>
</dbReference>
<protein>
    <recommendedName>
        <fullName evidence="5">Nucleoside triphosphate pyrophosphatase</fullName>
        <ecNumber evidence="5">3.6.1.9</ecNumber>
    </recommendedName>
    <alternativeName>
        <fullName evidence="5">Nucleotide pyrophosphatase</fullName>
        <shortName evidence="5">Nucleotide PPase</shortName>
    </alternativeName>
</protein>
<comment type="catalytic activity">
    <reaction evidence="5">
        <text>a 2'-deoxyribonucleoside 5'-triphosphate + H2O = a 2'-deoxyribonucleoside 5'-phosphate + diphosphate + H(+)</text>
        <dbReference type="Rhea" id="RHEA:44644"/>
        <dbReference type="ChEBI" id="CHEBI:15377"/>
        <dbReference type="ChEBI" id="CHEBI:15378"/>
        <dbReference type="ChEBI" id="CHEBI:33019"/>
        <dbReference type="ChEBI" id="CHEBI:61560"/>
        <dbReference type="ChEBI" id="CHEBI:65317"/>
        <dbReference type="EC" id="3.6.1.9"/>
    </reaction>
</comment>
<comment type="function">
    <text evidence="5">Nucleoside triphosphate pyrophosphatase. May have a dual role in cell division arrest and in preventing the incorporation of modified nucleotides into cellular nucleic acids.</text>
</comment>
<keyword evidence="2 5" id="KW-0963">Cytoplasm</keyword>
<dbReference type="Proteomes" id="UP000436468">
    <property type="component" value="Unassembled WGS sequence"/>
</dbReference>
<dbReference type="GO" id="GO:0005737">
    <property type="term" value="C:cytoplasm"/>
    <property type="evidence" value="ECO:0007669"/>
    <property type="project" value="UniProtKB-SubCell"/>
</dbReference>
<sequence>MTDNIILASESPLAEKLLKNAGINVELQAADLDDGALEAPLVETGSSPEDVALVVAEAKATEISGRNSGAIVLGCKQVLALDDEILRGPADMDEGRKRLLLLSGRSHQVNSAAVVARDGKVVWRRVGVARLTMCKLDPGYIGRYLARVGPSALQSPGVNAIDGEGIQLFSEIDGDYFTILGLPLLDVLAELRRLRIIDR</sequence>
<evidence type="ECO:0000256" key="4">
    <source>
        <dbReference type="ARBA" id="ARBA00023080"/>
    </source>
</evidence>
<keyword evidence="3 5" id="KW-0378">Hydrolase</keyword>
<evidence type="ECO:0000313" key="7">
    <source>
        <dbReference type="Proteomes" id="UP000436468"/>
    </source>
</evidence>
<accession>A0A844SPL9</accession>
<keyword evidence="7" id="KW-1185">Reference proteome</keyword>
<comment type="similarity">
    <text evidence="5">Belongs to the Maf family.</text>
</comment>
<evidence type="ECO:0000256" key="3">
    <source>
        <dbReference type="ARBA" id="ARBA00022801"/>
    </source>
</evidence>
<reference evidence="6 7" key="1">
    <citation type="submission" date="2019-12" db="EMBL/GenBank/DDBJ databases">
        <title>Draft genome sequences Bradyrhizobium cajani AMBPC1010, Bradyrhizobium pachyrhizi AMBPC1040 and Bradyrhizobium yuanmingense ALSPC3051, three plant growth promoting strains isolated from nodules of Cajanus cajan L. in Dominican Republic.</title>
        <authorList>
            <person name="Flores-Felix J.D."/>
            <person name="Araujo J."/>
            <person name="Diaz-Alcantara C."/>
            <person name="Gonzalez-Andres F."/>
            <person name="Velazquez E."/>
        </authorList>
    </citation>
    <scope>NUCLEOTIDE SEQUENCE [LARGE SCALE GENOMIC DNA]</scope>
    <source>
        <strain evidence="6 7">1040</strain>
    </source>
</reference>